<organism evidence="2 3">
    <name type="scientific">Allokutzneria multivorans</name>
    <dbReference type="NCBI Taxonomy" id="1142134"/>
    <lineage>
        <taxon>Bacteria</taxon>
        <taxon>Bacillati</taxon>
        <taxon>Actinomycetota</taxon>
        <taxon>Actinomycetes</taxon>
        <taxon>Pseudonocardiales</taxon>
        <taxon>Pseudonocardiaceae</taxon>
        <taxon>Allokutzneria</taxon>
    </lineage>
</organism>
<name>A0ABP7S701_9PSEU</name>
<comment type="caution">
    <text evidence="2">The sequence shown here is derived from an EMBL/GenBank/DDBJ whole genome shotgun (WGS) entry which is preliminary data.</text>
</comment>
<protein>
    <recommendedName>
        <fullName evidence="4">Lipoprotein</fullName>
    </recommendedName>
</protein>
<feature type="region of interest" description="Disordered" evidence="1">
    <location>
        <begin position="42"/>
        <end position="86"/>
    </location>
</feature>
<evidence type="ECO:0000313" key="2">
    <source>
        <dbReference type="EMBL" id="GAA4007474.1"/>
    </source>
</evidence>
<evidence type="ECO:0000313" key="3">
    <source>
        <dbReference type="Proteomes" id="UP001501747"/>
    </source>
</evidence>
<sequence length="173" mass="18185">MVPSNPGPGSFRLYGMRRIATVVGTGALLLAMAACGSEVGFGGQPSNQPPASSTPGPTSEPNIAIPKPPEGGTAIPDKQLNPASQDMDGYKRLVWTKDQGATVGTYGREGGCSKVTGEAVEQTDKTVKLLLTETVPAKPQACTMDMRYPPVEVKLTKPLGDRTVTVEQKTEKK</sequence>
<accession>A0ABP7S701</accession>
<proteinExistence type="predicted"/>
<evidence type="ECO:0000256" key="1">
    <source>
        <dbReference type="SAM" id="MobiDB-lite"/>
    </source>
</evidence>
<dbReference type="Proteomes" id="UP001501747">
    <property type="component" value="Unassembled WGS sequence"/>
</dbReference>
<evidence type="ECO:0008006" key="4">
    <source>
        <dbReference type="Google" id="ProtNLM"/>
    </source>
</evidence>
<gene>
    <name evidence="2" type="ORF">GCM10022247_31940</name>
</gene>
<dbReference type="EMBL" id="BAABAL010000009">
    <property type="protein sequence ID" value="GAA4007474.1"/>
    <property type="molecule type" value="Genomic_DNA"/>
</dbReference>
<reference evidence="3" key="1">
    <citation type="journal article" date="2019" name="Int. J. Syst. Evol. Microbiol.">
        <title>The Global Catalogue of Microorganisms (GCM) 10K type strain sequencing project: providing services to taxonomists for standard genome sequencing and annotation.</title>
        <authorList>
            <consortium name="The Broad Institute Genomics Platform"/>
            <consortium name="The Broad Institute Genome Sequencing Center for Infectious Disease"/>
            <person name="Wu L."/>
            <person name="Ma J."/>
        </authorList>
    </citation>
    <scope>NUCLEOTIDE SEQUENCE [LARGE SCALE GENOMIC DNA]</scope>
    <source>
        <strain evidence="3">JCM 17342</strain>
    </source>
</reference>
<feature type="compositionally biased region" description="Polar residues" evidence="1">
    <location>
        <begin position="44"/>
        <end position="61"/>
    </location>
</feature>
<keyword evidence="3" id="KW-1185">Reference proteome</keyword>